<dbReference type="SUPFAM" id="SSF46785">
    <property type="entry name" value="Winged helix' DNA-binding domain"/>
    <property type="match status" value="1"/>
</dbReference>
<dbReference type="InterPro" id="IPR026287">
    <property type="entry name" value="SoFic-like"/>
</dbReference>
<protein>
    <submittedName>
        <fullName evidence="5">Fic family protein</fullName>
    </submittedName>
</protein>
<dbReference type="InterPro" id="IPR003812">
    <property type="entry name" value="Fido"/>
</dbReference>
<proteinExistence type="predicted"/>
<dbReference type="InterPro" id="IPR040198">
    <property type="entry name" value="Fido_containing"/>
</dbReference>
<comment type="caution">
    <text evidence="5">The sequence shown here is derived from an EMBL/GenBank/DDBJ whole genome shotgun (WGS) entry which is preliminary data.</text>
</comment>
<dbReference type="EMBL" id="JABEYB010000001">
    <property type="protein sequence ID" value="NNU74384.1"/>
    <property type="molecule type" value="Genomic_DNA"/>
</dbReference>
<feature type="domain" description="Fido" evidence="4">
    <location>
        <begin position="110"/>
        <end position="281"/>
    </location>
</feature>
<dbReference type="PANTHER" id="PTHR13504">
    <property type="entry name" value="FIDO DOMAIN-CONTAINING PROTEIN DDB_G0283145"/>
    <property type="match status" value="1"/>
</dbReference>
<keyword evidence="1" id="KW-0547">Nucleotide-binding</keyword>
<dbReference type="InterPro" id="IPR025758">
    <property type="entry name" value="Fic/DOC_N"/>
</dbReference>
<dbReference type="Pfam" id="PF02661">
    <property type="entry name" value="Fic"/>
    <property type="match status" value="1"/>
</dbReference>
<feature type="active site" evidence="2">
    <location>
        <position position="198"/>
    </location>
</feature>
<dbReference type="Pfam" id="PF13784">
    <property type="entry name" value="Fic_N"/>
    <property type="match status" value="1"/>
</dbReference>
<dbReference type="GO" id="GO:0005524">
    <property type="term" value="F:ATP binding"/>
    <property type="evidence" value="ECO:0007669"/>
    <property type="project" value="UniProtKB-KW"/>
</dbReference>
<name>A0A7Y3WR04_9CLOT</name>
<dbReference type="InterPro" id="IPR036597">
    <property type="entry name" value="Fido-like_dom_sf"/>
</dbReference>
<sequence length="380" mass="44117">MKKPYLPFKLPNDKLIDKERLFNKVIQANKEIAIYNEKLKSSKVRPDLLMDLFSLKEALESSKIEGIQATIDEMLEYRSDEKNVTDDIKEVTNYYIALQEGVYGLKILPLSSRLIKNLHKTLLGGGIRGGSKTPGEFRSVQNYIGTQGSKIENASYIPPEPQLVDSFMSNLDEFMNENDDINDLIKIALIHAQFETIHPFLDGNGRIGRILIPLYLYNKGFISSANLFVSESLEKDKYKYYDLLNATRFNVTDKEDDEDQYEKDIVAVRKIYSDWIDFFLSACINESHKLIDKIEKINELYNVAMDKSTKIINSNKMRQVIDVIFEFPIFTKNKIKSRMTIPVTTLDGYLKKLVEAKIIYSDEKPRNRKYYFYDLINILR</sequence>
<evidence type="ECO:0000313" key="6">
    <source>
        <dbReference type="Proteomes" id="UP000531659"/>
    </source>
</evidence>
<feature type="binding site" evidence="1">
    <location>
        <position position="65"/>
    </location>
    <ligand>
        <name>ATP</name>
        <dbReference type="ChEBI" id="CHEBI:30616"/>
    </ligand>
</feature>
<feature type="binding site" evidence="1">
    <location>
        <position position="198"/>
    </location>
    <ligand>
        <name>ATP</name>
        <dbReference type="ChEBI" id="CHEBI:30616"/>
    </ligand>
</feature>
<evidence type="ECO:0000259" key="4">
    <source>
        <dbReference type="PROSITE" id="PS51459"/>
    </source>
</evidence>
<feature type="binding site" evidence="3">
    <location>
        <begin position="240"/>
        <end position="241"/>
    </location>
    <ligand>
        <name>ATP</name>
        <dbReference type="ChEBI" id="CHEBI:30616"/>
    </ligand>
</feature>
<evidence type="ECO:0000313" key="5">
    <source>
        <dbReference type="EMBL" id="NNU74384.1"/>
    </source>
</evidence>
<dbReference type="PANTHER" id="PTHR13504:SF38">
    <property type="entry name" value="FIDO DOMAIN-CONTAINING PROTEIN"/>
    <property type="match status" value="1"/>
</dbReference>
<dbReference type="GeneID" id="83592302"/>
<dbReference type="RefSeq" id="WP_171295251.1">
    <property type="nucleotide sequence ID" value="NZ_CP077615.1"/>
</dbReference>
<accession>A0A7Y3WR04</accession>
<dbReference type="AlphaFoldDB" id="A0A7Y3WR04"/>
<dbReference type="SUPFAM" id="SSF140931">
    <property type="entry name" value="Fic-like"/>
    <property type="match status" value="1"/>
</dbReference>
<gene>
    <name evidence="5" type="ORF">HLQ16_00295</name>
</gene>
<dbReference type="PIRSF" id="PIRSF038925">
    <property type="entry name" value="AMP-prot_trans"/>
    <property type="match status" value="1"/>
</dbReference>
<dbReference type="Gene3D" id="1.10.3290.10">
    <property type="entry name" value="Fido-like domain"/>
    <property type="match status" value="1"/>
</dbReference>
<dbReference type="InterPro" id="IPR036390">
    <property type="entry name" value="WH_DNA-bd_sf"/>
</dbReference>
<evidence type="ECO:0000256" key="3">
    <source>
        <dbReference type="PIRSR" id="PIRSR640198-2"/>
    </source>
</evidence>
<dbReference type="PROSITE" id="PS51459">
    <property type="entry name" value="FIDO"/>
    <property type="match status" value="1"/>
</dbReference>
<organism evidence="5 6">
    <name type="scientific">Clostridium estertheticum</name>
    <dbReference type="NCBI Taxonomy" id="238834"/>
    <lineage>
        <taxon>Bacteria</taxon>
        <taxon>Bacillati</taxon>
        <taxon>Bacillota</taxon>
        <taxon>Clostridia</taxon>
        <taxon>Eubacteriales</taxon>
        <taxon>Clostridiaceae</taxon>
        <taxon>Clostridium</taxon>
    </lineage>
</organism>
<feature type="binding site" evidence="1">
    <location>
        <begin position="203"/>
        <end position="209"/>
    </location>
    <ligand>
        <name>ATP</name>
        <dbReference type="ChEBI" id="CHEBI:30616"/>
    </ligand>
</feature>
<evidence type="ECO:0000256" key="2">
    <source>
        <dbReference type="PIRSR" id="PIRSR640198-1"/>
    </source>
</evidence>
<feature type="binding site" evidence="3">
    <location>
        <begin position="202"/>
        <end position="209"/>
    </location>
    <ligand>
        <name>ATP</name>
        <dbReference type="ChEBI" id="CHEBI:30616"/>
    </ligand>
</feature>
<dbReference type="Proteomes" id="UP000531659">
    <property type="component" value="Unassembled WGS sequence"/>
</dbReference>
<reference evidence="5 6" key="1">
    <citation type="submission" date="2020-05" db="EMBL/GenBank/DDBJ databases">
        <title>Complete genome of Clostridium estertheticum subspecies estertheticum, isolated from Vacuum packed lamb meat from New Zealand imported to Switzerland.</title>
        <authorList>
            <person name="Wambui J."/>
            <person name="Stevens M.J.A."/>
            <person name="Stephan R."/>
        </authorList>
    </citation>
    <scope>NUCLEOTIDE SEQUENCE [LARGE SCALE GENOMIC DNA]</scope>
    <source>
        <strain evidence="5 6">CEST001</strain>
    </source>
</reference>
<feature type="binding site" evidence="1">
    <location>
        <position position="240"/>
    </location>
    <ligand>
        <name>ATP</name>
        <dbReference type="ChEBI" id="CHEBI:30616"/>
    </ligand>
</feature>
<keyword evidence="1" id="KW-0067">ATP-binding</keyword>
<evidence type="ECO:0000256" key="1">
    <source>
        <dbReference type="PIRSR" id="PIRSR038925-1"/>
    </source>
</evidence>